<reference evidence="4" key="1">
    <citation type="submission" date="2014-03" db="EMBL/GenBank/DDBJ databases">
        <authorList>
            <person name="Genoscope - CEA"/>
        </authorList>
    </citation>
    <scope>NUCLEOTIDE SEQUENCE [LARGE SCALE GENOMIC DNA]</scope>
    <source>
        <strain evidence="4">CF27</strain>
    </source>
</reference>
<dbReference type="PROSITE" id="PS51900">
    <property type="entry name" value="CB"/>
    <property type="match status" value="1"/>
</dbReference>
<dbReference type="RefSeq" id="WP_231551218.1">
    <property type="nucleotide sequence ID" value="NZ_CCCS020000049.1"/>
</dbReference>
<evidence type="ECO:0000313" key="4">
    <source>
        <dbReference type="EMBL" id="CDQ11317.1"/>
    </source>
</evidence>
<keyword evidence="6" id="KW-1185">Reference proteome</keyword>
<evidence type="ECO:0000313" key="5">
    <source>
        <dbReference type="EMBL" id="SMH67677.1"/>
    </source>
</evidence>
<keyword evidence="1" id="KW-0229">DNA integration</keyword>
<evidence type="ECO:0000313" key="6">
    <source>
        <dbReference type="Proteomes" id="UP000193925"/>
    </source>
</evidence>
<dbReference type="EMBL" id="CCCS020000049">
    <property type="protein sequence ID" value="CDQ11317.1"/>
    <property type="molecule type" value="Genomic_DNA"/>
</dbReference>
<evidence type="ECO:0000256" key="2">
    <source>
        <dbReference type="PROSITE-ProRule" id="PRU01248"/>
    </source>
</evidence>
<accession>A0A060URR0</accession>
<protein>
    <submittedName>
        <fullName evidence="4">Integrase family protein</fullName>
    </submittedName>
</protein>
<dbReference type="Proteomes" id="UP000193925">
    <property type="component" value="Chromosome AFERRI"/>
</dbReference>
<keyword evidence="2" id="KW-0238">DNA-binding</keyword>
<dbReference type="GO" id="GO:0003677">
    <property type="term" value="F:DNA binding"/>
    <property type="evidence" value="ECO:0007669"/>
    <property type="project" value="UniProtKB-UniRule"/>
</dbReference>
<evidence type="ECO:0000259" key="3">
    <source>
        <dbReference type="PROSITE" id="PS51900"/>
    </source>
</evidence>
<evidence type="ECO:0000256" key="1">
    <source>
        <dbReference type="ARBA" id="ARBA00022908"/>
    </source>
</evidence>
<reference evidence="5 6" key="3">
    <citation type="submission" date="2017-03" db="EMBL/GenBank/DDBJ databases">
        <authorList>
            <person name="Regsiter A."/>
            <person name="William W."/>
        </authorList>
    </citation>
    <scope>NUCLEOTIDE SEQUENCE [LARGE SCALE GENOMIC DNA]</scope>
    <source>
        <strain evidence="5">PRJEB5721</strain>
    </source>
</reference>
<reference evidence="4" key="2">
    <citation type="submission" date="2014-07" db="EMBL/GenBank/DDBJ databases">
        <title>Initial genome analysis of the psychrotolerant acidophile Acidithiobacillus ferrivorans CF27: insights into iron and sulfur oxidation pathways and into biofilm formation.</title>
        <authorList>
            <person name="Talla E."/>
            <person name="Hedrich S."/>
            <person name="Mangenot S."/>
            <person name="Ji B."/>
            <person name="Johnson D.B."/>
            <person name="Barbe V."/>
            <person name="Bonnefoy V."/>
        </authorList>
    </citation>
    <scope>NUCLEOTIDE SEQUENCE [LARGE SCALE GENOMIC DNA]</scope>
    <source>
        <strain evidence="4">CF27</strain>
    </source>
</reference>
<gene>
    <name evidence="5" type="ORF">AFERRI_50879</name>
    <name evidence="4" type="ORF">AFERRI_530212</name>
</gene>
<dbReference type="EMBL" id="LT841305">
    <property type="protein sequence ID" value="SMH67677.1"/>
    <property type="molecule type" value="Genomic_DNA"/>
</dbReference>
<dbReference type="GO" id="GO:0015074">
    <property type="term" value="P:DNA integration"/>
    <property type="evidence" value="ECO:0007669"/>
    <property type="project" value="UniProtKB-KW"/>
</dbReference>
<dbReference type="InterPro" id="IPR044068">
    <property type="entry name" value="CB"/>
</dbReference>
<feature type="domain" description="Core-binding (CB)" evidence="3">
    <location>
        <begin position="64"/>
        <end position="144"/>
    </location>
</feature>
<organism evidence="4">
    <name type="scientific">Acidithiobacillus ferrivorans</name>
    <dbReference type="NCBI Taxonomy" id="160808"/>
    <lineage>
        <taxon>Bacteria</taxon>
        <taxon>Pseudomonadati</taxon>
        <taxon>Pseudomonadota</taxon>
        <taxon>Acidithiobacillia</taxon>
        <taxon>Acidithiobacillales</taxon>
        <taxon>Acidithiobacillaceae</taxon>
        <taxon>Acidithiobacillus</taxon>
    </lineage>
</organism>
<dbReference type="AlphaFoldDB" id="A0A060URR0"/>
<proteinExistence type="predicted"/>
<name>A0A060URR0_9PROT</name>
<sequence length="168" mass="18623">MATINPRQDQDGVTIGWQAIVRKKGYPSQSKTFRAKRDAEAWARLTESAMERGLWQNQSDADSTTLADAFDRYGREISSQKKSGKIELYRIGTLKADTIAKQHLSRIRGADLAEYRDRRLAAGLSDSSVRLELAILSNLYTVAMKGVAHGRLRQSGAGGVQTRPRQSA</sequence>